<feature type="domain" description="HMG box" evidence="5">
    <location>
        <begin position="136"/>
        <end position="198"/>
    </location>
</feature>
<dbReference type="InterPro" id="IPR009071">
    <property type="entry name" value="HMG_box_dom"/>
</dbReference>
<dbReference type="SMART" id="SM00398">
    <property type="entry name" value="HMG"/>
    <property type="match status" value="2"/>
</dbReference>
<reference evidence="6 7" key="1">
    <citation type="journal article" date="2015" name="Genome Biol.">
        <title>Comparative genomics of Steinernema reveals deeply conserved gene regulatory networks.</title>
        <authorList>
            <person name="Dillman A.R."/>
            <person name="Macchietto M."/>
            <person name="Porter C.F."/>
            <person name="Rogers A."/>
            <person name="Williams B."/>
            <person name="Antoshechkin I."/>
            <person name="Lee M.M."/>
            <person name="Goodwin Z."/>
            <person name="Lu X."/>
            <person name="Lewis E.E."/>
            <person name="Goodrich-Blair H."/>
            <person name="Stock S.P."/>
            <person name="Adams B.J."/>
            <person name="Sternberg P.W."/>
            <person name="Mortazavi A."/>
        </authorList>
    </citation>
    <scope>NUCLEOTIDE SEQUENCE [LARGE SCALE GENOMIC DNA]</scope>
    <source>
        <strain evidence="6 7">ALL</strain>
    </source>
</reference>
<evidence type="ECO:0000256" key="3">
    <source>
        <dbReference type="SAM" id="Coils"/>
    </source>
</evidence>
<evidence type="ECO:0000259" key="5">
    <source>
        <dbReference type="PROSITE" id="PS50118"/>
    </source>
</evidence>
<proteinExistence type="predicted"/>
<dbReference type="Gene3D" id="1.10.30.10">
    <property type="entry name" value="High mobility group box domain"/>
    <property type="match status" value="2"/>
</dbReference>
<dbReference type="PANTHER" id="PTHR48112:SF34">
    <property type="entry name" value="HMG BOX-CONTAINING PROTEIN 5"/>
    <property type="match status" value="1"/>
</dbReference>
<dbReference type="PROSITE" id="PS50118">
    <property type="entry name" value="HMG_BOX_2"/>
    <property type="match status" value="1"/>
</dbReference>
<dbReference type="EMBL" id="AZBU02000004">
    <property type="protein sequence ID" value="TKR80224.1"/>
    <property type="molecule type" value="Genomic_DNA"/>
</dbReference>
<reference evidence="6 7" key="2">
    <citation type="journal article" date="2019" name="G3 (Bethesda)">
        <title>Hybrid Assembly of the Genome of the Entomopathogenic Nematode Steinernema carpocapsae Identifies the X-Chromosome.</title>
        <authorList>
            <person name="Serra L."/>
            <person name="Macchietto M."/>
            <person name="Macias-Munoz A."/>
            <person name="McGill C.J."/>
            <person name="Rodriguez I.M."/>
            <person name="Rodriguez B."/>
            <person name="Murad R."/>
            <person name="Mortazavi A."/>
        </authorList>
    </citation>
    <scope>NUCLEOTIDE SEQUENCE [LARGE SCALE GENOMIC DNA]</scope>
    <source>
        <strain evidence="6 7">ALL</strain>
    </source>
</reference>
<feature type="compositionally biased region" description="Basic and acidic residues" evidence="4">
    <location>
        <begin position="75"/>
        <end position="115"/>
    </location>
</feature>
<dbReference type="GO" id="GO:0005634">
    <property type="term" value="C:nucleus"/>
    <property type="evidence" value="ECO:0007669"/>
    <property type="project" value="UniProtKB-UniRule"/>
</dbReference>
<feature type="compositionally biased region" description="Basic and acidic residues" evidence="4">
    <location>
        <begin position="122"/>
        <end position="134"/>
    </location>
</feature>
<dbReference type="AlphaFoldDB" id="A0A4U5NC63"/>
<dbReference type="PANTHER" id="PTHR48112">
    <property type="entry name" value="HIGH MOBILITY GROUP PROTEIN DSP1"/>
    <property type="match status" value="1"/>
</dbReference>
<keyword evidence="1 2" id="KW-0238">DNA-binding</keyword>
<dbReference type="Pfam" id="PF09011">
    <property type="entry name" value="HMG_box_2"/>
    <property type="match status" value="1"/>
</dbReference>
<feature type="DNA-binding region" description="HMG box" evidence="2">
    <location>
        <begin position="136"/>
        <end position="198"/>
    </location>
</feature>
<sequence length="200" mass="23097">MSTIQLFRRLSVTASRCALEATKQAHKRLPKGFNRPTAMAVFMQQELKNKVGTGKAAPNTAFVEAKNKWTSMSAEQKKHYETEAVQRGEKRREEFNSLPEAKKEEMLKEAQETREKHAKNAKLREKRREREAKGLPKLPPNAYALYMKEHLAGKPSPVEHMAESAKKWKTMSAAQKEKYEKEAEHLKKEYEEAKAKLEKK</sequence>
<dbReference type="GO" id="GO:0003677">
    <property type="term" value="F:DNA binding"/>
    <property type="evidence" value="ECO:0007669"/>
    <property type="project" value="UniProtKB-UniRule"/>
</dbReference>
<gene>
    <name evidence="6" type="ORF">L596_014330</name>
</gene>
<dbReference type="Proteomes" id="UP000298663">
    <property type="component" value="Unassembled WGS sequence"/>
</dbReference>
<dbReference type="InterPro" id="IPR036910">
    <property type="entry name" value="HMG_box_dom_sf"/>
</dbReference>
<dbReference type="InterPro" id="IPR050342">
    <property type="entry name" value="HMGB"/>
</dbReference>
<evidence type="ECO:0000313" key="6">
    <source>
        <dbReference type="EMBL" id="TKR80224.1"/>
    </source>
</evidence>
<protein>
    <recommendedName>
        <fullName evidence="5">HMG box domain-containing protein</fullName>
    </recommendedName>
</protein>
<evidence type="ECO:0000256" key="1">
    <source>
        <dbReference type="ARBA" id="ARBA00023125"/>
    </source>
</evidence>
<keyword evidence="7" id="KW-1185">Reference proteome</keyword>
<evidence type="ECO:0000256" key="2">
    <source>
        <dbReference type="PROSITE-ProRule" id="PRU00267"/>
    </source>
</evidence>
<evidence type="ECO:0000256" key="4">
    <source>
        <dbReference type="SAM" id="MobiDB-lite"/>
    </source>
</evidence>
<dbReference type="STRING" id="34508.A0A4U5NC63"/>
<organism evidence="6 7">
    <name type="scientific">Steinernema carpocapsae</name>
    <name type="common">Entomopathogenic nematode</name>
    <dbReference type="NCBI Taxonomy" id="34508"/>
    <lineage>
        <taxon>Eukaryota</taxon>
        <taxon>Metazoa</taxon>
        <taxon>Ecdysozoa</taxon>
        <taxon>Nematoda</taxon>
        <taxon>Chromadorea</taxon>
        <taxon>Rhabditida</taxon>
        <taxon>Tylenchina</taxon>
        <taxon>Panagrolaimomorpha</taxon>
        <taxon>Strongyloidoidea</taxon>
        <taxon>Steinernematidae</taxon>
        <taxon>Steinernema</taxon>
    </lineage>
</organism>
<evidence type="ECO:0000313" key="7">
    <source>
        <dbReference type="Proteomes" id="UP000298663"/>
    </source>
</evidence>
<comment type="caution">
    <text evidence="6">The sequence shown here is derived from an EMBL/GenBank/DDBJ whole genome shotgun (WGS) entry which is preliminary data.</text>
</comment>
<name>A0A4U5NC63_STECR</name>
<feature type="coiled-coil region" evidence="3">
    <location>
        <begin position="169"/>
        <end position="200"/>
    </location>
</feature>
<keyword evidence="2" id="KW-0539">Nucleus</keyword>
<dbReference type="OrthoDB" id="1919336at2759"/>
<feature type="region of interest" description="Disordered" evidence="4">
    <location>
        <begin position="74"/>
        <end position="138"/>
    </location>
</feature>
<keyword evidence="3" id="KW-0175">Coiled coil</keyword>
<accession>A0A4U5NC63</accession>
<dbReference type="GO" id="GO:0006357">
    <property type="term" value="P:regulation of transcription by RNA polymerase II"/>
    <property type="evidence" value="ECO:0007669"/>
    <property type="project" value="TreeGrafter"/>
</dbReference>
<dbReference type="SUPFAM" id="SSF47095">
    <property type="entry name" value="HMG-box"/>
    <property type="match status" value="2"/>
</dbReference>